<dbReference type="RefSeq" id="WP_254577283.1">
    <property type="nucleotide sequence ID" value="NZ_CP100595.1"/>
</dbReference>
<protein>
    <recommendedName>
        <fullName evidence="3">Integrase</fullName>
    </recommendedName>
</protein>
<name>A0ABY5E6H0_9BACT</name>
<keyword evidence="2" id="KW-1185">Reference proteome</keyword>
<dbReference type="EMBL" id="CP100595">
    <property type="protein sequence ID" value="UTJ07104.1"/>
    <property type="molecule type" value="Genomic_DNA"/>
</dbReference>
<evidence type="ECO:0000313" key="1">
    <source>
        <dbReference type="EMBL" id="UTJ07104.1"/>
    </source>
</evidence>
<dbReference type="Proteomes" id="UP001060012">
    <property type="component" value="Chromosome"/>
</dbReference>
<sequence>MARKSKKLKLNLLEKDTQEKVENKIHFDTQESLLAKEHYGFYLIGTLTRATSNYDPRIYLSYNHKVKYFKEKSKKQASFKKQIRRSLVEVFDGNEDYMSLIKDFINKKLWDKTYKRTKIKHIIIGLSLFIKHLKSINKIYLSFEEINKIDLDLIYSDHKKSGLNTIRSLDMFFGELGIPINQILISKRNMNLPIRKLGKKLDYSISSSLVFQFEKNIKDCFVKTKVIVNEYWDWIEEFNSVSFITDDDLLRTLFDFLEEYPNRRNNIYVQLLSLKLLSDFNMDVDFLFYTKSEIKTKLNAEQIRNLEIKKMELKEKSLKGKNINIKNKKYAFYWLREIFPKYPFDNTISDKYKNLTQSELPLVRSWIRKHFDVALKDLDDKMYPQNNDIYPLYLLLLIKTGVNQEVLKNWKVKRNTNGLYSPVCDELDLFTIIDGTKERSNSKISVVLPNDSLVKKYLDFYIKWATPIYMHSESNKLFQYANNSGGISKKYQEIGNGFLTNIKNSPTSFFKVYEIIGINRERLNEIDHTQIRKSHNYQDFLRGKSEYERQLKKNHKSNDTTKIHYEDQNFEWVQSKKHKIALTQNLIVGIFKGEITREEHKTANLFVVGPMSDCKNNRMPTFENTPVLKENEFCIDWTKCLSGCDKSCVIPKVHGPVIFSWINYMDEQRNDFVREQDWEKEYFIDYQSAQNTITHFTQEEIDFSKKEADKYNNFVKMKFSRTVKLKGYTSEECIN</sequence>
<reference evidence="1" key="1">
    <citation type="submission" date="2022-07" db="EMBL/GenBank/DDBJ databases">
        <title>Arcobacter roscoffensis sp. nov., a marine bacterium isolated from coastal seawater collected from Roscoff, France.</title>
        <authorList>
            <person name="Pascual J."/>
            <person name="Lepeaux C."/>
            <person name="Methner A."/>
            <person name="Overmann J."/>
        </authorList>
    </citation>
    <scope>NUCLEOTIDE SEQUENCE</scope>
    <source>
        <strain evidence="1">ARW1-2F2</strain>
    </source>
</reference>
<gene>
    <name evidence="1" type="ORF">NJU99_03120</name>
</gene>
<evidence type="ECO:0008006" key="3">
    <source>
        <dbReference type="Google" id="ProtNLM"/>
    </source>
</evidence>
<proteinExistence type="predicted"/>
<organism evidence="1 2">
    <name type="scientific">Arcobacter roscoffensis</name>
    <dbReference type="NCBI Taxonomy" id="2961520"/>
    <lineage>
        <taxon>Bacteria</taxon>
        <taxon>Pseudomonadati</taxon>
        <taxon>Campylobacterota</taxon>
        <taxon>Epsilonproteobacteria</taxon>
        <taxon>Campylobacterales</taxon>
        <taxon>Arcobacteraceae</taxon>
        <taxon>Arcobacter</taxon>
    </lineage>
</organism>
<evidence type="ECO:0000313" key="2">
    <source>
        <dbReference type="Proteomes" id="UP001060012"/>
    </source>
</evidence>
<accession>A0ABY5E6H0</accession>